<name>A0ABP3FQR0_9GAMM</name>
<dbReference type="PANTHER" id="PTHR43194:SF2">
    <property type="entry name" value="PEROXISOMAL MEMBRANE PROTEIN LPX1"/>
    <property type="match status" value="1"/>
</dbReference>
<accession>A0ABP3FQR0</accession>
<evidence type="ECO:0000259" key="1">
    <source>
        <dbReference type="Pfam" id="PF00561"/>
    </source>
</evidence>
<dbReference type="SUPFAM" id="SSF53474">
    <property type="entry name" value="alpha/beta-Hydrolases"/>
    <property type="match status" value="1"/>
</dbReference>
<keyword evidence="3" id="KW-1185">Reference proteome</keyword>
<reference evidence="3" key="1">
    <citation type="journal article" date="2019" name="Int. J. Syst. Evol. Microbiol.">
        <title>The Global Catalogue of Microorganisms (GCM) 10K type strain sequencing project: providing services to taxonomists for standard genome sequencing and annotation.</title>
        <authorList>
            <consortium name="The Broad Institute Genomics Platform"/>
            <consortium name="The Broad Institute Genome Sequencing Center for Infectious Disease"/>
            <person name="Wu L."/>
            <person name="Ma J."/>
        </authorList>
    </citation>
    <scope>NUCLEOTIDE SEQUENCE [LARGE SCALE GENOMIC DNA]</scope>
    <source>
        <strain evidence="3">JCM 16343</strain>
    </source>
</reference>
<sequence>MYKGIKARYRLTCEFVRADDGTCLPVSVIGTGKPVLLLHAFGMDARQFIPFIVPLLSRYRFYLPHYRGFGMAADVSLPQFDFIEHYAIDTRTVLNHITATTQTERVPVAGISMGALVMWAYFGRFGTDKVSRFLNIDQAPMIHHQPDSQGGVFGDAQAKMFDRFRALIAVSQPYMALSDFRHVPDSVKKALLDTERDFSLLSVGSRAAFGVTQLSSMRPSYRRAFYKHLTWQHKIRALHAYTTLPYDYRAVLPTVDIPVTWLIGARSKLYPANEQRKLAALLPQVTTKTLANAGHAIPMDAPVAFYQHIKAFLSNY</sequence>
<organism evidence="2 3">
    <name type="scientific">Psychrobacter aestuarii</name>
    <dbReference type="NCBI Taxonomy" id="556327"/>
    <lineage>
        <taxon>Bacteria</taxon>
        <taxon>Pseudomonadati</taxon>
        <taxon>Pseudomonadota</taxon>
        <taxon>Gammaproteobacteria</taxon>
        <taxon>Moraxellales</taxon>
        <taxon>Moraxellaceae</taxon>
        <taxon>Psychrobacter</taxon>
    </lineage>
</organism>
<feature type="domain" description="AB hydrolase-1" evidence="1">
    <location>
        <begin position="33"/>
        <end position="302"/>
    </location>
</feature>
<dbReference type="EMBL" id="BAAAFR010000008">
    <property type="protein sequence ID" value="GAA0322350.1"/>
    <property type="molecule type" value="Genomic_DNA"/>
</dbReference>
<evidence type="ECO:0000313" key="3">
    <source>
        <dbReference type="Proteomes" id="UP001501787"/>
    </source>
</evidence>
<comment type="caution">
    <text evidence="2">The sequence shown here is derived from an EMBL/GenBank/DDBJ whole genome shotgun (WGS) entry which is preliminary data.</text>
</comment>
<dbReference type="Gene3D" id="3.40.50.1820">
    <property type="entry name" value="alpha/beta hydrolase"/>
    <property type="match status" value="1"/>
</dbReference>
<dbReference type="InterPro" id="IPR050228">
    <property type="entry name" value="Carboxylesterase_BioH"/>
</dbReference>
<evidence type="ECO:0000313" key="2">
    <source>
        <dbReference type="EMBL" id="GAA0322350.1"/>
    </source>
</evidence>
<dbReference type="Pfam" id="PF00561">
    <property type="entry name" value="Abhydrolase_1"/>
    <property type="match status" value="1"/>
</dbReference>
<proteinExistence type="predicted"/>
<dbReference type="InterPro" id="IPR000073">
    <property type="entry name" value="AB_hydrolase_1"/>
</dbReference>
<dbReference type="Proteomes" id="UP001501787">
    <property type="component" value="Unassembled WGS sequence"/>
</dbReference>
<gene>
    <name evidence="2" type="ORF">GCM10009129_20170</name>
</gene>
<protein>
    <recommendedName>
        <fullName evidence="1">AB hydrolase-1 domain-containing protein</fullName>
    </recommendedName>
</protein>
<dbReference type="RefSeq" id="WP_201504700.1">
    <property type="nucleotide sequence ID" value="NZ_BAAAFR010000008.1"/>
</dbReference>
<dbReference type="PANTHER" id="PTHR43194">
    <property type="entry name" value="HYDROLASE ALPHA/BETA FOLD FAMILY"/>
    <property type="match status" value="1"/>
</dbReference>
<dbReference type="InterPro" id="IPR029058">
    <property type="entry name" value="AB_hydrolase_fold"/>
</dbReference>